<dbReference type="GO" id="GO:0103011">
    <property type="term" value="F:mannosylfructose-phosphate synthase activity"/>
    <property type="evidence" value="ECO:0007669"/>
    <property type="project" value="UniProtKB-EC"/>
</dbReference>
<keyword evidence="2" id="KW-0808">Transferase</keyword>
<dbReference type="InterPro" id="IPR050194">
    <property type="entry name" value="Glycosyltransferase_grp1"/>
</dbReference>
<keyword evidence="2" id="KW-0328">Glycosyltransferase</keyword>
<keyword evidence="3" id="KW-1185">Reference proteome</keyword>
<name>A0A1X6Y4J5_9RHOB</name>
<accession>A0A1X6Y4J5</accession>
<dbReference type="EMBL" id="FWFK01000001">
    <property type="protein sequence ID" value="SLN10152.1"/>
    <property type="molecule type" value="Genomic_DNA"/>
</dbReference>
<dbReference type="Pfam" id="PF13439">
    <property type="entry name" value="Glyco_transf_4"/>
    <property type="match status" value="1"/>
</dbReference>
<evidence type="ECO:0000259" key="1">
    <source>
        <dbReference type="Pfam" id="PF13439"/>
    </source>
</evidence>
<reference evidence="2 3" key="1">
    <citation type="submission" date="2017-03" db="EMBL/GenBank/DDBJ databases">
        <authorList>
            <person name="Afonso C.L."/>
            <person name="Miller P.J."/>
            <person name="Scott M.A."/>
            <person name="Spackman E."/>
            <person name="Goraichik I."/>
            <person name="Dimitrov K.M."/>
            <person name="Suarez D.L."/>
            <person name="Swayne D.E."/>
        </authorList>
    </citation>
    <scope>NUCLEOTIDE SEQUENCE [LARGE SCALE GENOMIC DNA]</scope>
    <source>
        <strain evidence="2 3">CECT 8625</strain>
    </source>
</reference>
<dbReference type="RefSeq" id="WP_085789973.1">
    <property type="nucleotide sequence ID" value="NZ_FWFK01000001.1"/>
</dbReference>
<proteinExistence type="predicted"/>
<feature type="domain" description="Glycosyltransferase subfamily 4-like N-terminal" evidence="1">
    <location>
        <begin position="52"/>
        <end position="149"/>
    </location>
</feature>
<dbReference type="EC" id="2.4.1.246" evidence="2"/>
<sequence length="340" mass="36298">MLRIVHLIDDTNPGGVTRYLDFIAADAAMARLATHVVVPVSRTRPATAPIEADVIVSHLTVSWRGLPGLMLLRARFPNTPLVHVEHSYCAGFAAARVTAPGRFQTLLRCAYALFDRVVAVSAAQADWLVRRGLVAPSVLEMIRPCVALDAFRALPVPGGSVRTIGAIGRFDQQKGFDLLIRAFRAVSDPDLRLQLIGDGPERAALETLAAGDPRISLPGFAADPAMAMSGCDLVAMPSRWEPYGLIALEAMAARRPLLVANVDGLKDHIANGAVAVEEMTVEAWASAIVRARAGMRMPATDMSAEAACVDGWARLVADLLDRATEADVARRTGRAEVGLA</sequence>
<dbReference type="AlphaFoldDB" id="A0A1X6Y4J5"/>
<dbReference type="PANTHER" id="PTHR45947">
    <property type="entry name" value="SULFOQUINOVOSYL TRANSFERASE SQD2"/>
    <property type="match status" value="1"/>
</dbReference>
<organism evidence="2 3">
    <name type="scientific">Roseivivax jejudonensis</name>
    <dbReference type="NCBI Taxonomy" id="1529041"/>
    <lineage>
        <taxon>Bacteria</taxon>
        <taxon>Pseudomonadati</taxon>
        <taxon>Pseudomonadota</taxon>
        <taxon>Alphaproteobacteria</taxon>
        <taxon>Rhodobacterales</taxon>
        <taxon>Roseobacteraceae</taxon>
        <taxon>Roseivivax</taxon>
    </lineage>
</organism>
<dbReference type="Gene3D" id="3.40.50.2000">
    <property type="entry name" value="Glycogen Phosphorylase B"/>
    <property type="match status" value="2"/>
</dbReference>
<evidence type="ECO:0000313" key="2">
    <source>
        <dbReference type="EMBL" id="SLN10152.1"/>
    </source>
</evidence>
<evidence type="ECO:0000313" key="3">
    <source>
        <dbReference type="Proteomes" id="UP000193570"/>
    </source>
</evidence>
<dbReference type="CDD" id="cd03801">
    <property type="entry name" value="GT4_PimA-like"/>
    <property type="match status" value="1"/>
</dbReference>
<dbReference type="InterPro" id="IPR028098">
    <property type="entry name" value="Glyco_trans_4-like_N"/>
</dbReference>
<gene>
    <name evidence="2" type="primary">mfpsA</name>
    <name evidence="2" type="ORF">ROJ8625_00186</name>
</gene>
<dbReference type="PANTHER" id="PTHR45947:SF3">
    <property type="entry name" value="SULFOQUINOVOSYL TRANSFERASE SQD2"/>
    <property type="match status" value="1"/>
</dbReference>
<dbReference type="Proteomes" id="UP000193570">
    <property type="component" value="Unassembled WGS sequence"/>
</dbReference>
<dbReference type="SUPFAM" id="SSF53756">
    <property type="entry name" value="UDP-Glycosyltransferase/glycogen phosphorylase"/>
    <property type="match status" value="1"/>
</dbReference>
<dbReference type="Pfam" id="PF13692">
    <property type="entry name" value="Glyco_trans_1_4"/>
    <property type="match status" value="1"/>
</dbReference>
<dbReference type="OrthoDB" id="529131at2"/>
<protein>
    <submittedName>
        <fullName evidence="2">Mannosylfructose-phosphate synthase</fullName>
        <ecNumber evidence="2">2.4.1.246</ecNumber>
    </submittedName>
</protein>